<dbReference type="Pfam" id="PF00400">
    <property type="entry name" value="WD40"/>
    <property type="match status" value="4"/>
</dbReference>
<evidence type="ECO:0000256" key="3">
    <source>
        <dbReference type="PROSITE-ProRule" id="PRU00221"/>
    </source>
</evidence>
<dbReference type="SMART" id="SM00320">
    <property type="entry name" value="WD40"/>
    <property type="match status" value="6"/>
</dbReference>
<name>A0A4P9XDY9_9FUNG</name>
<protein>
    <recommendedName>
        <fullName evidence="6">WD40 repeat-like protein</fullName>
    </recommendedName>
</protein>
<evidence type="ECO:0000256" key="2">
    <source>
        <dbReference type="ARBA" id="ARBA00022737"/>
    </source>
</evidence>
<dbReference type="InterPro" id="IPR051179">
    <property type="entry name" value="WD_repeat_multifunction"/>
</dbReference>
<dbReference type="SUPFAM" id="SSF50998">
    <property type="entry name" value="Quinoprotein alcohol dehydrogenase-like"/>
    <property type="match status" value="1"/>
</dbReference>
<sequence>MYLAAEAQPGYVNDAVATFRLGHPIYAVGLHPAEPVLVTGAGDDHVYLWHTQETEQPGATFEKAQDTPVGAAFNADGTLLASASMDGKLCIRQFPMVENEMAPLDTGSEITWMSWHPTQDSVLLGTEEGMLWVATPHDDAFDSYYMASASALCGGWTPDGKATFSGHADGSVAYRMADAYTTTWCAVAAAPEKPMYAGNAVTAAAVCPDHPYVVVGCASGTCFVLRRDNGRVLKRLDEHTQSVEGIVVHSTRAGLTVVTVSVDGRAVVWNALQDWSVRHVCRHVLEEGDGVELAAITGVRAVPTTPPRFITTAVDGAVRLWDSLSGTLLRTWRGHLAPVLSLDVHAGHKTVITGSDDGTARLFQWS</sequence>
<gene>
    <name evidence="4" type="ORF">CXG81DRAFT_9095</name>
</gene>
<feature type="repeat" description="WD" evidence="3">
    <location>
        <begin position="332"/>
        <end position="366"/>
    </location>
</feature>
<evidence type="ECO:0000313" key="5">
    <source>
        <dbReference type="Proteomes" id="UP000274922"/>
    </source>
</evidence>
<dbReference type="PANTHER" id="PTHR19857:SF8">
    <property type="entry name" value="ANGIO-ASSOCIATED MIGRATORY CELL PROTEIN"/>
    <property type="match status" value="1"/>
</dbReference>
<dbReference type="PROSITE" id="PS50294">
    <property type="entry name" value="WD_REPEATS_REGION"/>
    <property type="match status" value="1"/>
</dbReference>
<dbReference type="Proteomes" id="UP000274922">
    <property type="component" value="Unassembled WGS sequence"/>
</dbReference>
<evidence type="ECO:0008006" key="6">
    <source>
        <dbReference type="Google" id="ProtNLM"/>
    </source>
</evidence>
<dbReference type="EMBL" id="ML014118">
    <property type="protein sequence ID" value="RKP03744.1"/>
    <property type="molecule type" value="Genomic_DNA"/>
</dbReference>
<reference evidence="5" key="1">
    <citation type="journal article" date="2018" name="Nat. Microbiol.">
        <title>Leveraging single-cell genomics to expand the fungal tree of life.</title>
        <authorList>
            <person name="Ahrendt S.R."/>
            <person name="Quandt C.A."/>
            <person name="Ciobanu D."/>
            <person name="Clum A."/>
            <person name="Salamov A."/>
            <person name="Andreopoulos B."/>
            <person name="Cheng J.F."/>
            <person name="Woyke T."/>
            <person name="Pelin A."/>
            <person name="Henrissat B."/>
            <person name="Reynolds N.K."/>
            <person name="Benny G.L."/>
            <person name="Smith M.E."/>
            <person name="James T.Y."/>
            <person name="Grigoriev I.V."/>
        </authorList>
    </citation>
    <scope>NUCLEOTIDE SEQUENCE [LARGE SCALE GENOMIC DNA]</scope>
    <source>
        <strain evidence="5">ATCC 52028</strain>
    </source>
</reference>
<organism evidence="4 5">
    <name type="scientific">Caulochytrium protostelioides</name>
    <dbReference type="NCBI Taxonomy" id="1555241"/>
    <lineage>
        <taxon>Eukaryota</taxon>
        <taxon>Fungi</taxon>
        <taxon>Fungi incertae sedis</taxon>
        <taxon>Chytridiomycota</taxon>
        <taxon>Chytridiomycota incertae sedis</taxon>
        <taxon>Chytridiomycetes</taxon>
        <taxon>Caulochytriales</taxon>
        <taxon>Caulochytriaceae</taxon>
        <taxon>Caulochytrium</taxon>
    </lineage>
</organism>
<dbReference type="OrthoDB" id="10261640at2759"/>
<dbReference type="Gene3D" id="2.130.10.10">
    <property type="entry name" value="YVTN repeat-like/Quinoprotein amine dehydrogenase"/>
    <property type="match status" value="1"/>
</dbReference>
<dbReference type="InterPro" id="IPR015943">
    <property type="entry name" value="WD40/YVTN_repeat-like_dom_sf"/>
</dbReference>
<dbReference type="InterPro" id="IPR011047">
    <property type="entry name" value="Quinoprotein_ADH-like_sf"/>
</dbReference>
<keyword evidence="5" id="KW-1185">Reference proteome</keyword>
<proteinExistence type="predicted"/>
<evidence type="ECO:0000313" key="4">
    <source>
        <dbReference type="EMBL" id="RKP03744.1"/>
    </source>
</evidence>
<dbReference type="PROSITE" id="PS50082">
    <property type="entry name" value="WD_REPEATS_2"/>
    <property type="match status" value="1"/>
</dbReference>
<dbReference type="AlphaFoldDB" id="A0A4P9XDY9"/>
<dbReference type="STRING" id="1555241.A0A4P9XDY9"/>
<evidence type="ECO:0000256" key="1">
    <source>
        <dbReference type="ARBA" id="ARBA00022574"/>
    </source>
</evidence>
<dbReference type="InterPro" id="IPR001680">
    <property type="entry name" value="WD40_rpt"/>
</dbReference>
<dbReference type="PANTHER" id="PTHR19857">
    <property type="entry name" value="MITOCHONDRIAL DIVISION PROTEIN 1-RELATED"/>
    <property type="match status" value="1"/>
</dbReference>
<accession>A0A4P9XDY9</accession>
<keyword evidence="1 3" id="KW-0853">WD repeat</keyword>
<keyword evidence="2" id="KW-0677">Repeat</keyword>